<sequence length="403" mass="44559">MHPSTIPTISTPGFNGIEPQTTPPQPDIPLTFSAGSDEELSSRPVESEVYARSMLPQKKGYPLWEPKPDEHLPEEYRRVGVRIGDVGFLNESGGFDYLFNVCLPAEHPVNAGRVPPDFEQLLGMDDPRDITRRTYPLGSHIPSNAAHIRKNRQTNLPGQLRIPRVPREVGAGLTFTSSASKGAFLVLPEGGCRTDHQRLTTFRTYAEKHAPSWYAHINGPLAREINTRSIYFITGVDKARAWGVASFTDVHPSDVLLEFVPDEPKRAGGLPEYWFSTSNAASSLSGADDVFENESGCVFLRGFNVAIKVPPFMKGVETKVVAISQLDADDLLPKPRSTGFSIPSTSEWWLKPYLVPRIHPSSSQEHALNNDNKTEHISSIQHLVCCLEFIDAISLWSHGISAI</sequence>
<evidence type="ECO:0000313" key="3">
    <source>
        <dbReference type="Proteomes" id="UP000053593"/>
    </source>
</evidence>
<evidence type="ECO:0000256" key="1">
    <source>
        <dbReference type="SAM" id="MobiDB-lite"/>
    </source>
</evidence>
<feature type="compositionally biased region" description="Polar residues" evidence="1">
    <location>
        <begin position="1"/>
        <end position="13"/>
    </location>
</feature>
<organism evidence="2 3">
    <name type="scientific">Collybiopsis luxurians FD-317 M1</name>
    <dbReference type="NCBI Taxonomy" id="944289"/>
    <lineage>
        <taxon>Eukaryota</taxon>
        <taxon>Fungi</taxon>
        <taxon>Dikarya</taxon>
        <taxon>Basidiomycota</taxon>
        <taxon>Agaricomycotina</taxon>
        <taxon>Agaricomycetes</taxon>
        <taxon>Agaricomycetidae</taxon>
        <taxon>Agaricales</taxon>
        <taxon>Marasmiineae</taxon>
        <taxon>Omphalotaceae</taxon>
        <taxon>Collybiopsis</taxon>
        <taxon>Collybiopsis luxurians</taxon>
    </lineage>
</organism>
<reference evidence="2 3" key="1">
    <citation type="submission" date="2014-04" db="EMBL/GenBank/DDBJ databases">
        <title>Evolutionary Origins and Diversification of the Mycorrhizal Mutualists.</title>
        <authorList>
            <consortium name="DOE Joint Genome Institute"/>
            <consortium name="Mycorrhizal Genomics Consortium"/>
            <person name="Kohler A."/>
            <person name="Kuo A."/>
            <person name="Nagy L.G."/>
            <person name="Floudas D."/>
            <person name="Copeland A."/>
            <person name="Barry K.W."/>
            <person name="Cichocki N."/>
            <person name="Veneault-Fourrey C."/>
            <person name="LaButti K."/>
            <person name="Lindquist E.A."/>
            <person name="Lipzen A."/>
            <person name="Lundell T."/>
            <person name="Morin E."/>
            <person name="Murat C."/>
            <person name="Riley R."/>
            <person name="Ohm R."/>
            <person name="Sun H."/>
            <person name="Tunlid A."/>
            <person name="Henrissat B."/>
            <person name="Grigoriev I.V."/>
            <person name="Hibbett D.S."/>
            <person name="Martin F."/>
        </authorList>
    </citation>
    <scope>NUCLEOTIDE SEQUENCE [LARGE SCALE GENOMIC DNA]</scope>
    <source>
        <strain evidence="2 3">FD-317 M1</strain>
    </source>
</reference>
<dbReference type="OrthoDB" id="3222453at2759"/>
<feature type="region of interest" description="Disordered" evidence="1">
    <location>
        <begin position="1"/>
        <end position="44"/>
    </location>
</feature>
<dbReference type="HOGENOM" id="CLU_021108_6_1_1"/>
<dbReference type="EMBL" id="KN834767">
    <property type="protein sequence ID" value="KIK62477.1"/>
    <property type="molecule type" value="Genomic_DNA"/>
</dbReference>
<accession>A0A0D0CSY1</accession>
<evidence type="ECO:0000313" key="2">
    <source>
        <dbReference type="EMBL" id="KIK62477.1"/>
    </source>
</evidence>
<dbReference type="AlphaFoldDB" id="A0A0D0CSY1"/>
<keyword evidence="3" id="KW-1185">Reference proteome</keyword>
<protein>
    <submittedName>
        <fullName evidence="2">Uncharacterized protein</fullName>
    </submittedName>
</protein>
<proteinExistence type="predicted"/>
<name>A0A0D0CSY1_9AGAR</name>
<dbReference type="Proteomes" id="UP000053593">
    <property type="component" value="Unassembled WGS sequence"/>
</dbReference>
<gene>
    <name evidence="2" type="ORF">GYMLUDRAFT_164878</name>
</gene>